<comment type="caution">
    <text evidence="2">The sequence shown here is derived from an EMBL/GenBank/DDBJ whole genome shotgun (WGS) entry which is preliminary data.</text>
</comment>
<feature type="region of interest" description="Disordered" evidence="1">
    <location>
        <begin position="766"/>
        <end position="785"/>
    </location>
</feature>
<feature type="region of interest" description="Disordered" evidence="1">
    <location>
        <begin position="359"/>
        <end position="396"/>
    </location>
</feature>
<reference evidence="2" key="1">
    <citation type="submission" date="2023-03" db="EMBL/GenBank/DDBJ databases">
        <title>Massive genome expansion in bonnet fungi (Mycena s.s.) driven by repeated elements and novel gene families across ecological guilds.</title>
        <authorList>
            <consortium name="Lawrence Berkeley National Laboratory"/>
            <person name="Harder C.B."/>
            <person name="Miyauchi S."/>
            <person name="Viragh M."/>
            <person name="Kuo A."/>
            <person name="Thoen E."/>
            <person name="Andreopoulos B."/>
            <person name="Lu D."/>
            <person name="Skrede I."/>
            <person name="Drula E."/>
            <person name="Henrissat B."/>
            <person name="Morin E."/>
            <person name="Kohler A."/>
            <person name="Barry K."/>
            <person name="LaButti K."/>
            <person name="Morin E."/>
            <person name="Salamov A."/>
            <person name="Lipzen A."/>
            <person name="Mereny Z."/>
            <person name="Hegedus B."/>
            <person name="Baldrian P."/>
            <person name="Stursova M."/>
            <person name="Weitz H."/>
            <person name="Taylor A."/>
            <person name="Grigoriev I.V."/>
            <person name="Nagy L.G."/>
            <person name="Martin F."/>
            <person name="Kauserud H."/>
        </authorList>
    </citation>
    <scope>NUCLEOTIDE SEQUENCE</scope>
    <source>
        <strain evidence="2">CBHHK067</strain>
    </source>
</reference>
<protein>
    <submittedName>
        <fullName evidence="2">Uncharacterized protein</fullName>
    </submittedName>
</protein>
<organism evidence="2 3">
    <name type="scientific">Mycena rosella</name>
    <name type="common">Pink bonnet</name>
    <name type="synonym">Agaricus rosellus</name>
    <dbReference type="NCBI Taxonomy" id="1033263"/>
    <lineage>
        <taxon>Eukaryota</taxon>
        <taxon>Fungi</taxon>
        <taxon>Dikarya</taxon>
        <taxon>Basidiomycota</taxon>
        <taxon>Agaricomycotina</taxon>
        <taxon>Agaricomycetes</taxon>
        <taxon>Agaricomycetidae</taxon>
        <taxon>Agaricales</taxon>
        <taxon>Marasmiineae</taxon>
        <taxon>Mycenaceae</taxon>
        <taxon>Mycena</taxon>
    </lineage>
</organism>
<dbReference type="EMBL" id="JARKIE010000220">
    <property type="protein sequence ID" value="KAJ7664828.1"/>
    <property type="molecule type" value="Genomic_DNA"/>
</dbReference>
<gene>
    <name evidence="2" type="ORF">B0H17DRAFT_1143587</name>
</gene>
<feature type="compositionally biased region" description="Polar residues" evidence="1">
    <location>
        <begin position="376"/>
        <end position="391"/>
    </location>
</feature>
<evidence type="ECO:0000313" key="3">
    <source>
        <dbReference type="Proteomes" id="UP001221757"/>
    </source>
</evidence>
<dbReference type="Proteomes" id="UP001221757">
    <property type="component" value="Unassembled WGS sequence"/>
</dbReference>
<feature type="region of interest" description="Disordered" evidence="1">
    <location>
        <begin position="36"/>
        <end position="105"/>
    </location>
</feature>
<name>A0AAD7G7N0_MYCRO</name>
<keyword evidence="3" id="KW-1185">Reference proteome</keyword>
<feature type="compositionally biased region" description="Basic and acidic residues" evidence="1">
    <location>
        <begin position="94"/>
        <end position="104"/>
    </location>
</feature>
<sequence length="819" mass="89879">MARLLLVGSLSHTSPIGAVWSDQKFSATFRHRASRQITPLLKTPPLPIMAPSSSRSGSRAVPTRPRPRSPAPPQSSNKGKARAVDSNEPAEDETSTRPIRDRGRPAASRIVNLLSPTPVPSTNCSRELGSPYPSVLPELATLHEHIAFYQMFPAEMTVNTNFSVDGLAGEVGDFTIRADELARRLAPYPEALRAEIREAMQICAAYQGERLKEHAAAYVKECSNARPEYDTKKKDREERYEAEASVPVSLRQELEQVKYLLEQRKHCLGRARLTADQCAIARRHLLCLLAEVREVDLQRRALGDHLSLGEQYDLVFEMLHQDRPPAGYMFADIQSAVAKSAPVIVPPKVLPPVCSVPAPVQSPGSSLSPKKRKASSDVSGLQSAAGSSVPSATKRRRVMSTGLGNAEYSQLLDAFDGKLRRGLARRHTAQITRGSGCGRCLDHRIPCVEFKVSPLANCAGCKAGKRKCNVNASSRAFHESTAKKTRLANGGEFDASSDEDPDDNEDSAKAEVSVGNAPPITTRLALVSQQQSRLSSPPPAPLQFTSCAMLPPVSSLLPPPLPRVKISSLLPESGPPPPKSSSVVDFDKRFCQLEWRILYILKSAILVLNELYYLARPEVVLQMLRLSNPLHSPENVAQILTMQDPCVPRTSMFPVPIPFCNVDFYARSQYQALGNWTPRLIQWLLDGATRIKDLDAVVRVAEGEGSSSGKRDGQQIEPWDIFRVFPRDEESWDRRALWPLFAPESREGTLTLPGSPMADNVYVRAQASDVSPPSSPEQSRKEARLSAAFNCSISVSDQQSTPGREEDDDPMGGLEYGPD</sequence>
<feature type="region of interest" description="Disordered" evidence="1">
    <location>
        <begin position="791"/>
        <end position="819"/>
    </location>
</feature>
<proteinExistence type="predicted"/>
<dbReference type="AlphaFoldDB" id="A0AAD7G7N0"/>
<feature type="compositionally biased region" description="Polar residues" evidence="1">
    <location>
        <begin position="791"/>
        <end position="802"/>
    </location>
</feature>
<feature type="region of interest" description="Disordered" evidence="1">
    <location>
        <begin position="480"/>
        <end position="514"/>
    </location>
</feature>
<feature type="compositionally biased region" description="Acidic residues" evidence="1">
    <location>
        <begin position="495"/>
        <end position="505"/>
    </location>
</feature>
<evidence type="ECO:0000256" key="1">
    <source>
        <dbReference type="SAM" id="MobiDB-lite"/>
    </source>
</evidence>
<accession>A0AAD7G7N0</accession>
<evidence type="ECO:0000313" key="2">
    <source>
        <dbReference type="EMBL" id="KAJ7664828.1"/>
    </source>
</evidence>